<evidence type="ECO:0000313" key="4">
    <source>
        <dbReference type="EMBL" id="ALC06410.1"/>
    </source>
</evidence>
<dbReference type="AlphaFoldDB" id="A0A0M4CMS8"/>
<protein>
    <submittedName>
        <fullName evidence="4">Zn-ribbon protein</fullName>
    </submittedName>
</protein>
<evidence type="ECO:0000256" key="1">
    <source>
        <dbReference type="SAM" id="Coils"/>
    </source>
</evidence>
<accession>A0A0M4CMS8</accession>
<evidence type="ECO:0000256" key="2">
    <source>
        <dbReference type="SAM" id="MobiDB-lite"/>
    </source>
</evidence>
<dbReference type="EMBL" id="CP009220">
    <property type="protein sequence ID" value="ALC06410.1"/>
    <property type="molecule type" value="Genomic_DNA"/>
</dbReference>
<reference evidence="4 5" key="1">
    <citation type="submission" date="2014-08" db="EMBL/GenBank/DDBJ databases">
        <title>Complete genome sequence of Corynebacterium deserti GIMN1.010 (=DSM 45689), isolated from desert sand in western China.</title>
        <authorList>
            <person name="Ruckert C."/>
            <person name="Albersmeier A."/>
            <person name="Kalinowski J."/>
        </authorList>
    </citation>
    <scope>NUCLEOTIDE SEQUENCE [LARGE SCALE GENOMIC DNA]</scope>
    <source>
        <strain evidence="4 5">GIMN1.010</strain>
    </source>
</reference>
<keyword evidence="5" id="KW-1185">Reference proteome</keyword>
<dbReference type="STRING" id="931089.CDES_10140"/>
<organism evidence="4 5">
    <name type="scientific">Corynebacterium deserti GIMN1.010</name>
    <dbReference type="NCBI Taxonomy" id="931089"/>
    <lineage>
        <taxon>Bacteria</taxon>
        <taxon>Bacillati</taxon>
        <taxon>Actinomycetota</taxon>
        <taxon>Actinomycetes</taxon>
        <taxon>Mycobacteriales</taxon>
        <taxon>Corynebacteriaceae</taxon>
        <taxon>Corynebacterium</taxon>
    </lineage>
</organism>
<evidence type="ECO:0000313" key="5">
    <source>
        <dbReference type="Proteomes" id="UP000068067"/>
    </source>
</evidence>
<dbReference type="KEGG" id="cdx:CDES_10140"/>
<dbReference type="OrthoDB" id="9784388at2"/>
<feature type="coiled-coil region" evidence="1">
    <location>
        <begin position="109"/>
        <end position="162"/>
    </location>
</feature>
<dbReference type="Gene3D" id="1.10.287.1490">
    <property type="match status" value="1"/>
</dbReference>
<feature type="region of interest" description="Disordered" evidence="2">
    <location>
        <begin position="21"/>
        <end position="42"/>
    </location>
</feature>
<dbReference type="InterPro" id="IPR003743">
    <property type="entry name" value="Zf-RING_7"/>
</dbReference>
<keyword evidence="1" id="KW-0175">Coiled coil</keyword>
<dbReference type="Proteomes" id="UP000068067">
    <property type="component" value="Chromosome"/>
</dbReference>
<proteinExistence type="predicted"/>
<sequence>MKLEQPLQKVLLDLSTALRAQAAGGNAKTTSPEQDALDVAVSEQTRLRDAASAAQMAVDDMENEILRIQSDERKLRRRKKDGQDALGAETDENRRRDLSHDVYTAKSRIADLMSELQEAHNEIHALRNNRDLAQSRVKDAERKVAEAREAVAEAEAKSQEAEDPAVVIAALEEQLPDAALAEFRAQRLENGVGAALFNGRSCGGCAMVLSASGIAEIRNTPKGEVPQCPECGSYLITDIS</sequence>
<dbReference type="PATRIC" id="fig|931089.4.peg.2054"/>
<gene>
    <name evidence="4" type="ORF">CDES_10140</name>
</gene>
<evidence type="ECO:0000259" key="3">
    <source>
        <dbReference type="Pfam" id="PF02591"/>
    </source>
</evidence>
<feature type="domain" description="C4-type zinc ribbon" evidence="3">
    <location>
        <begin position="201"/>
        <end position="235"/>
    </location>
</feature>
<dbReference type="RefSeq" id="WP_053545347.1">
    <property type="nucleotide sequence ID" value="NZ_CP009220.1"/>
</dbReference>
<dbReference type="Pfam" id="PF02591">
    <property type="entry name" value="Zn_ribbon_9"/>
    <property type="match status" value="1"/>
</dbReference>
<name>A0A0M4CMS8_9CORY</name>